<evidence type="ECO:0000256" key="7">
    <source>
        <dbReference type="ARBA" id="ARBA00023204"/>
    </source>
</evidence>
<dbReference type="PANTHER" id="PTHR47810">
    <property type="entry name" value="DNA LIGASE"/>
    <property type="match status" value="1"/>
</dbReference>
<dbReference type="EMBL" id="LR796670">
    <property type="protein sequence ID" value="CAB4159364.1"/>
    <property type="molecule type" value="Genomic_DNA"/>
</dbReference>
<keyword evidence="4 10" id="KW-0436">Ligase</keyword>
<dbReference type="GO" id="GO:0006310">
    <property type="term" value="P:DNA recombination"/>
    <property type="evidence" value="ECO:0007669"/>
    <property type="project" value="InterPro"/>
</dbReference>
<name>A0A6J5NVW0_9CAUD</name>
<protein>
    <recommendedName>
        <fullName evidence="3">DNA ligase</fullName>
    </recommendedName>
</protein>
<organism evidence="10">
    <name type="scientific">uncultured Caudovirales phage</name>
    <dbReference type="NCBI Taxonomy" id="2100421"/>
    <lineage>
        <taxon>Viruses</taxon>
        <taxon>Duplodnaviria</taxon>
        <taxon>Heunggongvirae</taxon>
        <taxon>Uroviricota</taxon>
        <taxon>Caudoviricetes</taxon>
        <taxon>Peduoviridae</taxon>
        <taxon>Maltschvirus</taxon>
        <taxon>Maltschvirus maltsch</taxon>
    </lineage>
</organism>
<accession>A0A6J5NVW0</accession>
<dbReference type="Gene3D" id="2.40.50.140">
    <property type="entry name" value="Nucleic acid-binding proteins"/>
    <property type="match status" value="1"/>
</dbReference>
<keyword evidence="6" id="KW-0227">DNA damage</keyword>
<dbReference type="Gene3D" id="3.30.470.30">
    <property type="entry name" value="DNA ligase/mRNA capping enzyme"/>
    <property type="match status" value="1"/>
</dbReference>
<dbReference type="GO" id="GO:0006260">
    <property type="term" value="P:DNA replication"/>
    <property type="evidence" value="ECO:0007669"/>
    <property type="project" value="UniProtKB-KW"/>
</dbReference>
<gene>
    <name evidence="10" type="ORF">UFOVP699_101</name>
</gene>
<feature type="domain" description="ATP-dependent DNA ligase family profile" evidence="8">
    <location>
        <begin position="143"/>
        <end position="333"/>
    </location>
</feature>
<evidence type="ECO:0000256" key="1">
    <source>
        <dbReference type="ARBA" id="ARBA00001968"/>
    </source>
</evidence>
<evidence type="ECO:0000256" key="2">
    <source>
        <dbReference type="ARBA" id="ARBA00007572"/>
    </source>
</evidence>
<dbReference type="PANTHER" id="PTHR47810:SF1">
    <property type="entry name" value="DNA LIGASE B"/>
    <property type="match status" value="1"/>
</dbReference>
<dbReference type="InterPro" id="IPR050326">
    <property type="entry name" value="NAD_dep_DNA_ligaseB"/>
</dbReference>
<dbReference type="SUPFAM" id="SSF56091">
    <property type="entry name" value="DNA ligase/mRNA capping enzyme, catalytic domain"/>
    <property type="match status" value="1"/>
</dbReference>
<evidence type="ECO:0000259" key="9">
    <source>
        <dbReference type="Pfam" id="PF14743"/>
    </source>
</evidence>
<sequence>MHHTEDFIELRQFVNEMNSSNSTNHKVEVLTKYQYHPFIKRVLFYTYHPYWNFGVTSANLRKRTDLIAPQEVYDDLFLMLDDFNERHITGHSAIQAANRFIEDYKDWSDLIYQIIDRNLETRATVTLINRVNPKFIPTFEVALAHDASKVKGVDLFDQSWYISRKLDGVRCICMVHGDTVRFFSRNGKEFHTLGKVAEEIRRLGITDVVFDGEICLMNEDGSDDFQGILKQIQRKDHTIENPKYWIFDILEHAEFSGEKESDLFSMRIEWRPSQFNDFHGSEILEVLPQIKIIDEDSFDEMKNISKDSNWEGLIARRDAHYSSGRSKNMLKIKEFFDAEYVVTGAIIGPQRVIVNGKEVEEMMLSAVTISHKGSQVQVGSGFTLDQRRHYYQNGGEIMEATITVQYFEETVDQHGNHSLRFPVFKANHGKKREV</sequence>
<evidence type="ECO:0000313" key="10">
    <source>
        <dbReference type="EMBL" id="CAB4159364.1"/>
    </source>
</evidence>
<evidence type="ECO:0000256" key="4">
    <source>
        <dbReference type="ARBA" id="ARBA00022598"/>
    </source>
</evidence>
<proteinExistence type="inferred from homology"/>
<dbReference type="SUPFAM" id="SSF50249">
    <property type="entry name" value="Nucleic acid-binding proteins"/>
    <property type="match status" value="1"/>
</dbReference>
<dbReference type="InterPro" id="IPR029319">
    <property type="entry name" value="DNA_ligase_OB"/>
</dbReference>
<dbReference type="Pfam" id="PF01068">
    <property type="entry name" value="DNA_ligase_A_M"/>
    <property type="match status" value="1"/>
</dbReference>
<comment type="similarity">
    <text evidence="2">Belongs to the ATP-dependent DNA ligase family.</text>
</comment>
<dbReference type="InterPro" id="IPR012310">
    <property type="entry name" value="DNA_ligase_ATP-dep_cent"/>
</dbReference>
<keyword evidence="7" id="KW-0234">DNA repair</keyword>
<evidence type="ECO:0000256" key="5">
    <source>
        <dbReference type="ARBA" id="ARBA00022705"/>
    </source>
</evidence>
<dbReference type="InterPro" id="IPR012340">
    <property type="entry name" value="NA-bd_OB-fold"/>
</dbReference>
<dbReference type="Pfam" id="PF14743">
    <property type="entry name" value="DNA_ligase_OB_2"/>
    <property type="match status" value="1"/>
</dbReference>
<comment type="cofactor">
    <cofactor evidence="1">
        <name>a divalent metal cation</name>
        <dbReference type="ChEBI" id="CHEBI:60240"/>
    </cofactor>
</comment>
<keyword evidence="5" id="KW-0235">DNA replication</keyword>
<dbReference type="GO" id="GO:0005524">
    <property type="term" value="F:ATP binding"/>
    <property type="evidence" value="ECO:0007669"/>
    <property type="project" value="InterPro"/>
</dbReference>
<evidence type="ECO:0000256" key="6">
    <source>
        <dbReference type="ARBA" id="ARBA00022763"/>
    </source>
</evidence>
<evidence type="ECO:0000259" key="8">
    <source>
        <dbReference type="Pfam" id="PF01068"/>
    </source>
</evidence>
<reference evidence="10" key="1">
    <citation type="submission" date="2020-04" db="EMBL/GenBank/DDBJ databases">
        <authorList>
            <person name="Chiriac C."/>
            <person name="Salcher M."/>
            <person name="Ghai R."/>
            <person name="Kavagutti S V."/>
        </authorList>
    </citation>
    <scope>NUCLEOTIDE SEQUENCE</scope>
</reference>
<dbReference type="GO" id="GO:0006281">
    <property type="term" value="P:DNA repair"/>
    <property type="evidence" value="ECO:0007669"/>
    <property type="project" value="UniProtKB-KW"/>
</dbReference>
<dbReference type="GO" id="GO:0003910">
    <property type="term" value="F:DNA ligase (ATP) activity"/>
    <property type="evidence" value="ECO:0007669"/>
    <property type="project" value="InterPro"/>
</dbReference>
<evidence type="ECO:0000256" key="3">
    <source>
        <dbReference type="ARBA" id="ARBA00013308"/>
    </source>
</evidence>
<feature type="domain" description="DNA ligase OB-like" evidence="9">
    <location>
        <begin position="356"/>
        <end position="425"/>
    </location>
</feature>